<accession>A0A2R4SWB0</accession>
<dbReference type="AlphaFoldDB" id="A0A2R4SWB0"/>
<dbReference type="KEGG" id="slk:SLUN_01710"/>
<dbReference type="RefSeq" id="WP_254710141.1">
    <property type="nucleotide sequence ID" value="NZ_CP026304.1"/>
</dbReference>
<sequence>MQFQFGATERQQLEKDDVAMLRLWCRSDTLAQALAVPHGIKEDAAAGRAQRDDMTEEFEGVDRYIPRPVRAELIAWRDAGLVTFTRLNLPETQTVSAGKTMAWVINTRWKPDSRCAPPRPPLPVLYLLLSPGGRPEQSGR</sequence>
<gene>
    <name evidence="1" type="ORF">SLUN_01710</name>
</gene>
<organism evidence="1 2">
    <name type="scientific">Streptomyces lunaelactis</name>
    <dbReference type="NCBI Taxonomy" id="1535768"/>
    <lineage>
        <taxon>Bacteria</taxon>
        <taxon>Bacillati</taxon>
        <taxon>Actinomycetota</taxon>
        <taxon>Actinomycetes</taxon>
        <taxon>Kitasatosporales</taxon>
        <taxon>Streptomycetaceae</taxon>
        <taxon>Streptomyces</taxon>
    </lineage>
</organism>
<keyword evidence="2" id="KW-1185">Reference proteome</keyword>
<dbReference type="GeneID" id="75190688"/>
<protein>
    <submittedName>
        <fullName evidence="1">Uncharacterized protein</fullName>
    </submittedName>
</protein>
<evidence type="ECO:0000313" key="2">
    <source>
        <dbReference type="Proteomes" id="UP000244201"/>
    </source>
</evidence>
<reference evidence="1 2" key="1">
    <citation type="submission" date="2018-01" db="EMBL/GenBank/DDBJ databases">
        <title>Complete genome sequence of Streptomyces lunaelactis MM109T, a Ferroverdin A producer isolated from cave moonmilk deposits.</title>
        <authorList>
            <person name="Naome A."/>
            <person name="Martinet L."/>
            <person name="Maciejewska M."/>
            <person name="Anderssen S."/>
            <person name="Adam D."/>
            <person name="Tenconi E."/>
            <person name="Deflandre B."/>
            <person name="Arguelles-Arias A."/>
            <person name="Calusinska M."/>
            <person name="Copieters W."/>
            <person name="Karim L."/>
            <person name="Hanikenne M."/>
            <person name="Baurain D."/>
            <person name="van Wezel G."/>
            <person name="Smargiasso N."/>
            <person name="de Pauw E."/>
            <person name="Delfosse P."/>
            <person name="Rigali S."/>
        </authorList>
    </citation>
    <scope>NUCLEOTIDE SEQUENCE [LARGE SCALE GENOMIC DNA]</scope>
    <source>
        <strain evidence="1 2">MM109</strain>
    </source>
</reference>
<evidence type="ECO:0000313" key="1">
    <source>
        <dbReference type="EMBL" id="AVZ71157.1"/>
    </source>
</evidence>
<dbReference type="Proteomes" id="UP000244201">
    <property type="component" value="Chromosome"/>
</dbReference>
<dbReference type="EMBL" id="CP026304">
    <property type="protein sequence ID" value="AVZ71157.1"/>
    <property type="molecule type" value="Genomic_DNA"/>
</dbReference>
<name>A0A2R4SWB0_9ACTN</name>
<proteinExistence type="predicted"/>